<feature type="domain" description="GBF-interacting protein 1 N-terminal" evidence="2">
    <location>
        <begin position="25"/>
        <end position="82"/>
    </location>
</feature>
<dbReference type="Pfam" id="PF06972">
    <property type="entry name" value="GIP1_N"/>
    <property type="match status" value="1"/>
</dbReference>
<evidence type="ECO:0000259" key="2">
    <source>
        <dbReference type="Pfam" id="PF06972"/>
    </source>
</evidence>
<feature type="compositionally biased region" description="Low complexity" evidence="1">
    <location>
        <begin position="511"/>
        <end position="525"/>
    </location>
</feature>
<feature type="region of interest" description="Disordered" evidence="1">
    <location>
        <begin position="509"/>
        <end position="573"/>
    </location>
</feature>
<accession>A0ABQ9MID9</accession>
<feature type="compositionally biased region" description="Basic and acidic residues" evidence="1">
    <location>
        <begin position="69"/>
        <end position="96"/>
    </location>
</feature>
<proteinExistence type="predicted"/>
<feature type="region of interest" description="Disordered" evidence="1">
    <location>
        <begin position="1"/>
        <end position="24"/>
    </location>
</feature>
<feature type="region of interest" description="Disordered" evidence="1">
    <location>
        <begin position="61"/>
        <end position="205"/>
    </location>
</feature>
<dbReference type="InterPro" id="IPR009719">
    <property type="entry name" value="GIP1_N"/>
</dbReference>
<name>A0ABQ9MID9_HEVBR</name>
<dbReference type="SUPFAM" id="SSF46934">
    <property type="entry name" value="UBA-like"/>
    <property type="match status" value="1"/>
</dbReference>
<dbReference type="EMBL" id="JARPOI010000006">
    <property type="protein sequence ID" value="KAJ9179385.1"/>
    <property type="molecule type" value="Genomic_DNA"/>
</dbReference>
<feature type="compositionally biased region" description="Polar residues" evidence="1">
    <location>
        <begin position="526"/>
        <end position="536"/>
    </location>
</feature>
<feature type="compositionally biased region" description="Polar residues" evidence="1">
    <location>
        <begin position="184"/>
        <end position="193"/>
    </location>
</feature>
<dbReference type="InterPro" id="IPR009060">
    <property type="entry name" value="UBA-like_sf"/>
</dbReference>
<evidence type="ECO:0000313" key="4">
    <source>
        <dbReference type="Proteomes" id="UP001174677"/>
    </source>
</evidence>
<dbReference type="Proteomes" id="UP001174677">
    <property type="component" value="Chromosome 6"/>
</dbReference>
<evidence type="ECO:0000313" key="3">
    <source>
        <dbReference type="EMBL" id="KAJ9179385.1"/>
    </source>
</evidence>
<reference evidence="3" key="1">
    <citation type="journal article" date="2023" name="Plant Biotechnol. J.">
        <title>Chromosome-level wild Hevea brasiliensis genome provides new tools for genomic-assisted breeding and valuable loci to elevate rubber yield.</title>
        <authorList>
            <person name="Cheng H."/>
            <person name="Song X."/>
            <person name="Hu Y."/>
            <person name="Wu T."/>
            <person name="Yang Q."/>
            <person name="An Z."/>
            <person name="Feng S."/>
            <person name="Deng Z."/>
            <person name="Wu W."/>
            <person name="Zeng X."/>
            <person name="Tu M."/>
            <person name="Wang X."/>
            <person name="Huang H."/>
        </authorList>
    </citation>
    <scope>NUCLEOTIDE SEQUENCE</scope>
    <source>
        <strain evidence="3">MT/VB/25A 57/8</strain>
    </source>
</reference>
<gene>
    <name evidence="3" type="ORF">P3X46_011177</name>
</gene>
<dbReference type="PANTHER" id="PTHR47070">
    <property type="entry name" value="HYDROXYPROLINE-RICH GLYCOPROTEIN-LIKE"/>
    <property type="match status" value="1"/>
</dbReference>
<dbReference type="PANTHER" id="PTHR47070:SF2">
    <property type="entry name" value="OS06G0206100 PROTEIN"/>
    <property type="match status" value="1"/>
</dbReference>
<sequence length="865" mass="92566">MVAPVSTSTAATTTGTQSQTHTLSARMRKTIQSIKEIVGNFSDADIYIALKETNMDPNETAQKLLNQDPFHEVKSRRDKKKESMGYRGTVDSRKNSENLSQGKTIRKFSDRNARQGGYTRTAVPGNAGVNREFRVVKDNRVNQNTTGEPKHAQQGSTSCSKQDIATVPENGSSSGTSGDVKPSGAQSSTQASNGPIDFESRHARDTTLNVTDRKVVFEEKRTVVPSAASRVQVIKPNSQHYSATLASSNSVIGVYSSSTDPVHVPSPDSRSSAAVGAIKREVGVVGGRRLSYENAIKNSSVSSSSFSNSVLGKEGSMSESFLPFPTISKTDQANQTVATESVMPSISVSRSFLTNQYNRPHQAAMGLQKVAQHNKEWKPKSSQKTSLGSPGVIGTPTKSSSPPADNLKDLESDTSDFQDKLLRVNVYENQNVIIAQHIRVPETDRCRLTFGSFGTEFDSSRNISSGFQALAVTEESNAESAASLSVSAPESFSDDASGNKLVELLDEQVRNSGSDSSASGAESENQLPDRSSSPPNLDNYADIGLAQDNSPSYTPSESQQRQDPPELPGFSAYDPQTGYDISYFRPPIDETVRGLASPQEALTSHMANIVPASTITMVQQQQQPPMAQMYPQVHVSHFANLMPYRQFLSPVYVPQMAMPGYSSSPAYPHPSNGSGYLLMPGGGSHLNANGLKYGIQQFKPVPGSSPTGFGNFTSPTGYAINTPGVVGSATGLEDSSRIKYKDGNLYVPNPQAETSEIWVPNPRELPGLQSSPYYNMTGQTPHAAYLPSHTGHASFNAAAAQSSHMQFPGLYPPPPPTPAAMANPHHLGPVLGGNVGVGVAPAAPGAQVGAYQQPQLGHLNWTTNF</sequence>
<keyword evidence="4" id="KW-1185">Reference proteome</keyword>
<feature type="compositionally biased region" description="Polar residues" evidence="1">
    <location>
        <begin position="141"/>
        <end position="177"/>
    </location>
</feature>
<protein>
    <recommendedName>
        <fullName evidence="2">GBF-interacting protein 1 N-terminal domain-containing protein</fullName>
    </recommendedName>
</protein>
<feature type="compositionally biased region" description="Polar residues" evidence="1">
    <location>
        <begin position="547"/>
        <end position="562"/>
    </location>
</feature>
<comment type="caution">
    <text evidence="3">The sequence shown here is derived from an EMBL/GenBank/DDBJ whole genome shotgun (WGS) entry which is preliminary data.</text>
</comment>
<feature type="compositionally biased region" description="Basic and acidic residues" evidence="1">
    <location>
        <begin position="131"/>
        <end position="140"/>
    </location>
</feature>
<evidence type="ECO:0000256" key="1">
    <source>
        <dbReference type="SAM" id="MobiDB-lite"/>
    </source>
</evidence>
<organism evidence="3 4">
    <name type="scientific">Hevea brasiliensis</name>
    <name type="common">Para rubber tree</name>
    <name type="synonym">Siphonia brasiliensis</name>
    <dbReference type="NCBI Taxonomy" id="3981"/>
    <lineage>
        <taxon>Eukaryota</taxon>
        <taxon>Viridiplantae</taxon>
        <taxon>Streptophyta</taxon>
        <taxon>Embryophyta</taxon>
        <taxon>Tracheophyta</taxon>
        <taxon>Spermatophyta</taxon>
        <taxon>Magnoliopsida</taxon>
        <taxon>eudicotyledons</taxon>
        <taxon>Gunneridae</taxon>
        <taxon>Pentapetalae</taxon>
        <taxon>rosids</taxon>
        <taxon>fabids</taxon>
        <taxon>Malpighiales</taxon>
        <taxon>Euphorbiaceae</taxon>
        <taxon>Crotonoideae</taxon>
        <taxon>Micrandreae</taxon>
        <taxon>Hevea</taxon>
    </lineage>
</organism>
<feature type="region of interest" description="Disordered" evidence="1">
    <location>
        <begin position="372"/>
        <end position="411"/>
    </location>
</feature>